<comment type="caution">
    <text evidence="1">The sequence shown here is derived from an EMBL/GenBank/DDBJ whole genome shotgun (WGS) entry which is preliminary data.</text>
</comment>
<evidence type="ECO:0008006" key="3">
    <source>
        <dbReference type="Google" id="ProtNLM"/>
    </source>
</evidence>
<sequence>MLAATSKWFHRIITEESLWKHACLRDLQVPDPGKVTFKWISLYATAFNGYHSYQFHQQDKHIDRMRIVAFSFDLQNALLTKKLIPPLKILKEKTTEKTLELNGCGVVRNVKRGIWIADSQLVRCPVCDLNTCDGKLILLGSHNEKKQADGACAGIFDVKRLKNCSTSAVLDLKTWVGKPNYWQPKSMITPYAVAVNTNLQENEGLHVKFHVMKSGKNGEIVSIRISEQLL</sequence>
<evidence type="ECO:0000313" key="2">
    <source>
        <dbReference type="Proteomes" id="UP001152561"/>
    </source>
</evidence>
<protein>
    <recommendedName>
        <fullName evidence="3">F-box protein</fullName>
    </recommendedName>
</protein>
<dbReference type="GO" id="GO:0005634">
    <property type="term" value="C:nucleus"/>
    <property type="evidence" value="ECO:0007669"/>
    <property type="project" value="TreeGrafter"/>
</dbReference>
<keyword evidence="2" id="KW-1185">Reference proteome</keyword>
<accession>A0A9Q1MZQ3</accession>
<dbReference type="OrthoDB" id="8062037at2759"/>
<name>A0A9Q1MZQ3_9SOLA</name>
<proteinExistence type="predicted"/>
<dbReference type="PANTHER" id="PTHR47149:SF1">
    <property type="entry name" value="F-BOX PROTEIN RMF"/>
    <property type="match status" value="1"/>
</dbReference>
<organism evidence="1 2">
    <name type="scientific">Anisodus acutangulus</name>
    <dbReference type="NCBI Taxonomy" id="402998"/>
    <lineage>
        <taxon>Eukaryota</taxon>
        <taxon>Viridiplantae</taxon>
        <taxon>Streptophyta</taxon>
        <taxon>Embryophyta</taxon>
        <taxon>Tracheophyta</taxon>
        <taxon>Spermatophyta</taxon>
        <taxon>Magnoliopsida</taxon>
        <taxon>eudicotyledons</taxon>
        <taxon>Gunneridae</taxon>
        <taxon>Pentapetalae</taxon>
        <taxon>asterids</taxon>
        <taxon>lamiids</taxon>
        <taxon>Solanales</taxon>
        <taxon>Solanaceae</taxon>
        <taxon>Solanoideae</taxon>
        <taxon>Hyoscyameae</taxon>
        <taxon>Anisodus</taxon>
    </lineage>
</organism>
<dbReference type="InterPro" id="IPR036047">
    <property type="entry name" value="F-box-like_dom_sf"/>
</dbReference>
<evidence type="ECO:0000313" key="1">
    <source>
        <dbReference type="EMBL" id="KAJ8573132.1"/>
    </source>
</evidence>
<gene>
    <name evidence="1" type="ORF">K7X08_009643</name>
</gene>
<dbReference type="AlphaFoldDB" id="A0A9Q1MZQ3"/>
<dbReference type="SUPFAM" id="SSF81383">
    <property type="entry name" value="F-box domain"/>
    <property type="match status" value="1"/>
</dbReference>
<dbReference type="GO" id="GO:0061458">
    <property type="term" value="P:reproductive system development"/>
    <property type="evidence" value="ECO:0007669"/>
    <property type="project" value="TreeGrafter"/>
</dbReference>
<dbReference type="PANTHER" id="PTHR47149">
    <property type="entry name" value="F-BOX PROTEIN RMF"/>
    <property type="match status" value="1"/>
</dbReference>
<dbReference type="EMBL" id="JAJAGQ010000001">
    <property type="protein sequence ID" value="KAJ8573132.1"/>
    <property type="molecule type" value="Genomic_DNA"/>
</dbReference>
<reference evidence="2" key="1">
    <citation type="journal article" date="2023" name="Proc. Natl. Acad. Sci. U.S.A.">
        <title>Genomic and structural basis for evolution of tropane alkaloid biosynthesis.</title>
        <authorList>
            <person name="Wanga Y.-J."/>
            <person name="Taina T."/>
            <person name="Yua J.-Y."/>
            <person name="Lia J."/>
            <person name="Xua B."/>
            <person name="Chenc J."/>
            <person name="D'Auriad J.C."/>
            <person name="Huanga J.-P."/>
            <person name="Huanga S.-X."/>
        </authorList>
    </citation>
    <scope>NUCLEOTIDE SEQUENCE [LARGE SCALE GENOMIC DNA]</scope>
    <source>
        <strain evidence="2">cv. KIB-2019</strain>
    </source>
</reference>
<dbReference type="Proteomes" id="UP001152561">
    <property type="component" value="Unassembled WGS sequence"/>
</dbReference>